<evidence type="ECO:0000313" key="3">
    <source>
        <dbReference type="EMBL" id="KKT81308.1"/>
    </source>
</evidence>
<dbReference type="GO" id="GO:0006203">
    <property type="term" value="P:dGTP catabolic process"/>
    <property type="evidence" value="ECO:0007669"/>
    <property type="project" value="TreeGrafter"/>
</dbReference>
<dbReference type="CDD" id="cd04678">
    <property type="entry name" value="NUDIX_MTH2_Nudt15"/>
    <property type="match status" value="1"/>
</dbReference>
<dbReference type="PROSITE" id="PS51462">
    <property type="entry name" value="NUDIX"/>
    <property type="match status" value="1"/>
</dbReference>
<dbReference type="SUPFAM" id="SSF55811">
    <property type="entry name" value="Nudix"/>
    <property type="match status" value="1"/>
</dbReference>
<dbReference type="PROSITE" id="PS00893">
    <property type="entry name" value="NUDIX_BOX"/>
    <property type="match status" value="1"/>
</dbReference>
<name>A0A0G1KCI3_9BACT</name>
<dbReference type="Proteomes" id="UP000034032">
    <property type="component" value="Unassembled WGS sequence"/>
</dbReference>
<evidence type="ECO:0000313" key="4">
    <source>
        <dbReference type="Proteomes" id="UP000034032"/>
    </source>
</evidence>
<accession>A0A0G1KCI3</accession>
<comment type="caution">
    <text evidence="3">The sequence shown here is derived from an EMBL/GenBank/DDBJ whole genome shotgun (WGS) entry which is preliminary data.</text>
</comment>
<keyword evidence="1 3" id="KW-0378">Hydrolase</keyword>
<dbReference type="InterPro" id="IPR000086">
    <property type="entry name" value="NUDIX_hydrolase_dom"/>
</dbReference>
<reference evidence="3 4" key="1">
    <citation type="journal article" date="2015" name="Nature">
        <title>rRNA introns, odd ribosomes, and small enigmatic genomes across a large radiation of phyla.</title>
        <authorList>
            <person name="Brown C.T."/>
            <person name="Hug L.A."/>
            <person name="Thomas B.C."/>
            <person name="Sharon I."/>
            <person name="Castelle C.J."/>
            <person name="Singh A."/>
            <person name="Wilkins M.J."/>
            <person name="Williams K.H."/>
            <person name="Banfield J.F."/>
        </authorList>
    </citation>
    <scope>NUCLEOTIDE SEQUENCE [LARGE SCALE GENOMIC DNA]</scope>
</reference>
<dbReference type="Pfam" id="PF00293">
    <property type="entry name" value="NUDIX"/>
    <property type="match status" value="1"/>
</dbReference>
<organism evidence="3 4">
    <name type="scientific">Candidatus Yanofskybacteria bacterium GW2011_GWA2_44_9</name>
    <dbReference type="NCBI Taxonomy" id="1619025"/>
    <lineage>
        <taxon>Bacteria</taxon>
        <taxon>Candidatus Yanofskyibacteriota</taxon>
    </lineage>
</organism>
<feature type="domain" description="Nudix hydrolase" evidence="2">
    <location>
        <begin position="11"/>
        <end position="139"/>
    </location>
</feature>
<dbReference type="GO" id="GO:0035539">
    <property type="term" value="F:8-oxo-7,8-dihydrodeoxyguanosine triphosphate pyrophosphatase activity"/>
    <property type="evidence" value="ECO:0007669"/>
    <property type="project" value="TreeGrafter"/>
</dbReference>
<evidence type="ECO:0000259" key="2">
    <source>
        <dbReference type="PROSITE" id="PS51462"/>
    </source>
</evidence>
<dbReference type="EMBL" id="LCJR01000022">
    <property type="protein sequence ID" value="KKT81308.1"/>
    <property type="molecule type" value="Genomic_DNA"/>
</dbReference>
<dbReference type="Gene3D" id="3.90.79.10">
    <property type="entry name" value="Nucleoside Triphosphate Pyrophosphohydrolase"/>
    <property type="match status" value="1"/>
</dbReference>
<dbReference type="GO" id="GO:0005829">
    <property type="term" value="C:cytosol"/>
    <property type="evidence" value="ECO:0007669"/>
    <property type="project" value="TreeGrafter"/>
</dbReference>
<dbReference type="PANTHER" id="PTHR16099">
    <property type="entry name" value="8-OXO-DGTP DIPHOSPHATES NUDT15"/>
    <property type="match status" value="1"/>
</dbReference>
<dbReference type="FunFam" id="3.90.79.10:FF:000060">
    <property type="entry name" value="Nudix hydrolase 1"/>
    <property type="match status" value="1"/>
</dbReference>
<evidence type="ECO:0000256" key="1">
    <source>
        <dbReference type="ARBA" id="ARBA00022801"/>
    </source>
</evidence>
<gene>
    <name evidence="3" type="ORF">UW79_C0022G0023</name>
</gene>
<dbReference type="InterPro" id="IPR020084">
    <property type="entry name" value="NUDIX_hydrolase_CS"/>
</dbReference>
<proteinExistence type="predicted"/>
<protein>
    <submittedName>
        <fullName evidence="3">NUDIX hydrolase</fullName>
    </submittedName>
</protein>
<dbReference type="InterPro" id="IPR015797">
    <property type="entry name" value="NUDIX_hydrolase-like_dom_sf"/>
</dbReference>
<sequence>MMNKSTEQNQQPKVGIGVMIFKDGKVLLGKRKGSHGAGEYSFPGGHLDYMEFFAECARRETLEECGIEIQNIRFQFLANEKLYAPKHYPHIGLTADWKSGEPKVLEPNKCESWSWYEVEKLPSPLFDTCRLAIDSYLNNKNYYDE</sequence>
<dbReference type="AlphaFoldDB" id="A0A0G1KCI3"/>
<dbReference type="PANTHER" id="PTHR16099:SF5">
    <property type="entry name" value="NUCLEOTIDE TRIPHOSPHATE DIPHOSPHATASE NUDT15"/>
    <property type="match status" value="1"/>
</dbReference>